<sequence length="325" mass="33951">MGDLLPWRLAWQVALYGSDGFYRRASGPAGHFTTSTHGPHAAVLAEALGRLADREGARHVVDVGAGRGELLTALHAARPDLHLTGVDVVARPERLPGGVAWLVSPGGSDLPAELRDLTDVLVVANEWLDVVPCTVATVRGGRLVEVDVDVATGAEAPGGPLDPDDEAWAAAHWPADGLPDGARVEVGLTRDRAHADLLSRVRRGTVLVVDYAHDRVTRPLPGTLTAYRDGGIVDPVPDGSCDLTAHVALDTLDTDRVVTQREALRALGVTGTVPDHSLARTDPLGYLGALSRSSAEASLLAPRGLGGFGWALTRLPRSGATGAAD</sequence>
<evidence type="ECO:0000313" key="3">
    <source>
        <dbReference type="EMBL" id="MBR7743335.1"/>
    </source>
</evidence>
<dbReference type="Proteomes" id="UP000677016">
    <property type="component" value="Unassembled WGS sequence"/>
</dbReference>
<dbReference type="InterPro" id="IPR038375">
    <property type="entry name" value="NDUFAF7_sf"/>
</dbReference>
<dbReference type="AlphaFoldDB" id="A0A941D7Q2"/>
<accession>A0A941D7Q2</accession>
<organism evidence="3 4">
    <name type="scientific">Phycicoccus avicenniae</name>
    <dbReference type="NCBI Taxonomy" id="2828860"/>
    <lineage>
        <taxon>Bacteria</taxon>
        <taxon>Bacillati</taxon>
        <taxon>Actinomycetota</taxon>
        <taxon>Actinomycetes</taxon>
        <taxon>Micrococcales</taxon>
        <taxon>Intrasporangiaceae</taxon>
        <taxon>Phycicoccus</taxon>
    </lineage>
</organism>
<dbReference type="EMBL" id="JAGSNF010000010">
    <property type="protein sequence ID" value="MBR7743335.1"/>
    <property type="molecule type" value="Genomic_DNA"/>
</dbReference>
<keyword evidence="1 3" id="KW-0489">Methyltransferase</keyword>
<evidence type="ECO:0000313" key="4">
    <source>
        <dbReference type="Proteomes" id="UP000677016"/>
    </source>
</evidence>
<reference evidence="3" key="1">
    <citation type="submission" date="2021-04" db="EMBL/GenBank/DDBJ databases">
        <title>Phycicoccus avicenniae sp. nov., a novel endophytic actinomycetes isolated from branch of Avicennia mariana.</title>
        <authorList>
            <person name="Tuo L."/>
        </authorList>
    </citation>
    <scope>NUCLEOTIDE SEQUENCE</scope>
    <source>
        <strain evidence="3">BSK3Z-2</strain>
    </source>
</reference>
<evidence type="ECO:0000256" key="2">
    <source>
        <dbReference type="ARBA" id="ARBA00022679"/>
    </source>
</evidence>
<protein>
    <submittedName>
        <fullName evidence="3">SAM-dependent methyltransferase</fullName>
        <ecNumber evidence="3">2.1.1.-</ecNumber>
    </submittedName>
</protein>
<dbReference type="InterPro" id="IPR029063">
    <property type="entry name" value="SAM-dependent_MTases_sf"/>
</dbReference>
<dbReference type="SUPFAM" id="SSF53335">
    <property type="entry name" value="S-adenosyl-L-methionine-dependent methyltransferases"/>
    <property type="match status" value="1"/>
</dbReference>
<dbReference type="EC" id="2.1.1.-" evidence="3"/>
<dbReference type="Pfam" id="PF02636">
    <property type="entry name" value="Methyltransf_28"/>
    <property type="match status" value="1"/>
</dbReference>
<comment type="caution">
    <text evidence="3">The sequence shown here is derived from an EMBL/GenBank/DDBJ whole genome shotgun (WGS) entry which is preliminary data.</text>
</comment>
<gene>
    <name evidence="3" type="ORF">KC207_08540</name>
</gene>
<dbReference type="Gene3D" id="3.40.50.12710">
    <property type="match status" value="1"/>
</dbReference>
<keyword evidence="4" id="KW-1185">Reference proteome</keyword>
<evidence type="ECO:0000256" key="1">
    <source>
        <dbReference type="ARBA" id="ARBA00022603"/>
    </source>
</evidence>
<dbReference type="GO" id="GO:0032259">
    <property type="term" value="P:methylation"/>
    <property type="evidence" value="ECO:0007669"/>
    <property type="project" value="UniProtKB-KW"/>
</dbReference>
<dbReference type="InterPro" id="IPR003788">
    <property type="entry name" value="NDUFAF7"/>
</dbReference>
<dbReference type="GO" id="GO:0008168">
    <property type="term" value="F:methyltransferase activity"/>
    <property type="evidence" value="ECO:0007669"/>
    <property type="project" value="UniProtKB-KW"/>
</dbReference>
<proteinExistence type="predicted"/>
<keyword evidence="2 3" id="KW-0808">Transferase</keyword>
<name>A0A941D7Q2_9MICO</name>
<dbReference type="RefSeq" id="WP_211602594.1">
    <property type="nucleotide sequence ID" value="NZ_JAGSNF010000010.1"/>
</dbReference>